<protein>
    <submittedName>
        <fullName evidence="1">DUF945 family protein</fullName>
    </submittedName>
</protein>
<accession>A0ABS2HN14</accession>
<gene>
    <name evidence="1" type="ORF">JQC93_18750</name>
</gene>
<dbReference type="RefSeq" id="WP_205159875.1">
    <property type="nucleotide sequence ID" value="NZ_JAFEUM010000011.1"/>
</dbReference>
<dbReference type="InterPro" id="IPR010352">
    <property type="entry name" value="DUF945"/>
</dbReference>
<comment type="caution">
    <text evidence="1">The sequence shown here is derived from an EMBL/GenBank/DDBJ whole genome shotgun (WGS) entry which is preliminary data.</text>
</comment>
<dbReference type="Pfam" id="PF06097">
    <property type="entry name" value="DUF945"/>
    <property type="match status" value="1"/>
</dbReference>
<sequence>MKSLKFYGAVGGGIALLGCWPLAVGQIAHTAFDDLVTSIDNSNVSIELIDYQRGYLSSEATTKVVVEAELAKQQLQDLGLPTEFLLTHDIVHGLISVTSDSTIQNWDSDALVIESKTLLNGATDIHLAYSNAFSVMLEDSAVLTIPSWQVKGSVEPNQTIQYEIASPSIRVQDDFGAELEFADIEVTADGVFDNQLWLGNQKFTIGSVTFNEPESGFNAQVSGINYDFSTSFDDETNTYGTAYKLDVEQLKNIDIEANNIVVAMNAGGFDSNAVNRLAELSSGNALTDQQTAEMFDTLVLLLANGLSLEQEQLSFELGGGSVSSTWQLNWPEQASSTDIYEMLIAVDGGFSAYVTKPLVESFPMLEQVIDELMIMEIMTDDGQGYQLQGVIKDGNVMFENGQQIPLLMLAMAVLSNA</sequence>
<name>A0ABS2HN14_9VIBR</name>
<dbReference type="EMBL" id="JAFEUM010000011">
    <property type="protein sequence ID" value="MBM7038424.1"/>
    <property type="molecule type" value="Genomic_DNA"/>
</dbReference>
<proteinExistence type="predicted"/>
<dbReference type="Proteomes" id="UP000809621">
    <property type="component" value="Unassembled WGS sequence"/>
</dbReference>
<keyword evidence="2" id="KW-1185">Reference proteome</keyword>
<dbReference type="PROSITE" id="PS51257">
    <property type="entry name" value="PROKAR_LIPOPROTEIN"/>
    <property type="match status" value="1"/>
</dbReference>
<organism evidence="1 2">
    <name type="scientific">Vibrio ulleungensis</name>
    <dbReference type="NCBI Taxonomy" id="2807619"/>
    <lineage>
        <taxon>Bacteria</taxon>
        <taxon>Pseudomonadati</taxon>
        <taxon>Pseudomonadota</taxon>
        <taxon>Gammaproteobacteria</taxon>
        <taxon>Vibrionales</taxon>
        <taxon>Vibrionaceae</taxon>
        <taxon>Vibrio</taxon>
    </lineage>
</organism>
<reference evidence="1 2" key="1">
    <citation type="submission" date="2021-02" db="EMBL/GenBank/DDBJ databases">
        <authorList>
            <person name="Park J.-S."/>
        </authorList>
    </citation>
    <scope>NUCLEOTIDE SEQUENCE [LARGE SCALE GENOMIC DNA]</scope>
    <source>
        <strain evidence="1 2">188UL20-2</strain>
    </source>
</reference>
<evidence type="ECO:0000313" key="1">
    <source>
        <dbReference type="EMBL" id="MBM7038424.1"/>
    </source>
</evidence>
<evidence type="ECO:0000313" key="2">
    <source>
        <dbReference type="Proteomes" id="UP000809621"/>
    </source>
</evidence>